<dbReference type="InterPro" id="IPR010987">
    <property type="entry name" value="Glutathione-S-Trfase_C-like"/>
</dbReference>
<dbReference type="STRING" id="693986.MOC_3289"/>
<dbReference type="Gene3D" id="3.40.30.10">
    <property type="entry name" value="Glutaredoxin"/>
    <property type="match status" value="1"/>
</dbReference>
<dbReference type="KEGG" id="mor:MOC_3289"/>
<dbReference type="PANTHER" id="PTHR42673:SF21">
    <property type="entry name" value="GLUTATHIONE S-TRANSFERASE YFCF"/>
    <property type="match status" value="1"/>
</dbReference>
<protein>
    <submittedName>
        <fullName evidence="3">Glutathione S-transferase domain protein</fullName>
        <ecNumber evidence="3">2.5.1.18</ecNumber>
    </submittedName>
</protein>
<feature type="domain" description="GST C-terminal" evidence="2">
    <location>
        <begin position="81"/>
        <end position="207"/>
    </location>
</feature>
<dbReference type="EMBL" id="CP003811">
    <property type="protein sequence ID" value="AIQ91044.1"/>
    <property type="molecule type" value="Genomic_DNA"/>
</dbReference>
<dbReference type="InterPro" id="IPR036282">
    <property type="entry name" value="Glutathione-S-Trfase_C_sf"/>
</dbReference>
<evidence type="ECO:0000313" key="4">
    <source>
        <dbReference type="Proteomes" id="UP000029492"/>
    </source>
</evidence>
<dbReference type="Pfam" id="PF13417">
    <property type="entry name" value="GST_N_3"/>
    <property type="match status" value="1"/>
</dbReference>
<dbReference type="PROSITE" id="PS50405">
    <property type="entry name" value="GST_CTER"/>
    <property type="match status" value="1"/>
</dbReference>
<evidence type="ECO:0000259" key="1">
    <source>
        <dbReference type="PROSITE" id="PS50404"/>
    </source>
</evidence>
<dbReference type="CDD" id="cd00570">
    <property type="entry name" value="GST_N_family"/>
    <property type="match status" value="1"/>
</dbReference>
<dbReference type="EC" id="2.5.1.18" evidence="3"/>
<dbReference type="GO" id="GO:0004364">
    <property type="term" value="F:glutathione transferase activity"/>
    <property type="evidence" value="ECO:0007669"/>
    <property type="project" value="UniProtKB-EC"/>
</dbReference>
<evidence type="ECO:0000313" key="3">
    <source>
        <dbReference type="EMBL" id="AIQ91044.1"/>
    </source>
</evidence>
<dbReference type="InterPro" id="IPR004046">
    <property type="entry name" value="GST_C"/>
</dbReference>
<dbReference type="InterPro" id="IPR040079">
    <property type="entry name" value="Glutathione_S-Trfase"/>
</dbReference>
<dbReference type="Pfam" id="PF14497">
    <property type="entry name" value="GST_C_3"/>
    <property type="match status" value="1"/>
</dbReference>
<dbReference type="RefSeq" id="WP_043380068.1">
    <property type="nucleotide sequence ID" value="NZ_CP003811.1"/>
</dbReference>
<keyword evidence="3" id="KW-0808">Transferase</keyword>
<dbReference type="InterPro" id="IPR036249">
    <property type="entry name" value="Thioredoxin-like_sf"/>
</dbReference>
<dbReference type="Proteomes" id="UP000029492">
    <property type="component" value="Chromosome"/>
</dbReference>
<dbReference type="PANTHER" id="PTHR42673">
    <property type="entry name" value="MALEYLACETOACETATE ISOMERASE"/>
    <property type="match status" value="1"/>
</dbReference>
<accession>A0A089Q8Y5</accession>
<dbReference type="GO" id="GO:0006559">
    <property type="term" value="P:L-phenylalanine catabolic process"/>
    <property type="evidence" value="ECO:0007669"/>
    <property type="project" value="TreeGrafter"/>
</dbReference>
<dbReference type="eggNOG" id="COG0625">
    <property type="taxonomic scope" value="Bacteria"/>
</dbReference>
<dbReference type="SUPFAM" id="SSF52833">
    <property type="entry name" value="Thioredoxin-like"/>
    <property type="match status" value="1"/>
</dbReference>
<sequence>MIVYGTGYSPYVRKVLVSLAEKGIAYEHRPVMFHAPDADFQAASPLGKIPAIEDDGFRLADSSAILWYLERKHPTPALVPTEPKALGRAVWFDKFGDTELFAKLIVPFVQRVLKPNMMKQPTDEGAVAQALDTDLPPLFDYLEREISGPYLVGDAFSIADISIATSFYNLHLAQAKVDADRWPKLAAYVDATLARPSFKAALEAKKG</sequence>
<dbReference type="GO" id="GO:0006749">
    <property type="term" value="P:glutathione metabolic process"/>
    <property type="evidence" value="ECO:0007669"/>
    <property type="project" value="TreeGrafter"/>
</dbReference>
<dbReference type="InterPro" id="IPR004045">
    <property type="entry name" value="Glutathione_S-Trfase_N"/>
</dbReference>
<feature type="domain" description="GST N-terminal" evidence="1">
    <location>
        <begin position="1"/>
        <end position="77"/>
    </location>
</feature>
<keyword evidence="4" id="KW-1185">Reference proteome</keyword>
<reference evidence="3 4" key="1">
    <citation type="journal article" date="2014" name="PLoS ONE">
        <title>Genome Information of Methylobacterium oryzae, a Plant-Probiotic Methylotroph in the Phyllosphere.</title>
        <authorList>
            <person name="Kwak M.J."/>
            <person name="Jeong H."/>
            <person name="Madhaiyan M."/>
            <person name="Lee Y."/>
            <person name="Sa T.M."/>
            <person name="Oh T.K."/>
            <person name="Kim J.F."/>
        </authorList>
    </citation>
    <scope>NUCLEOTIDE SEQUENCE [LARGE SCALE GENOMIC DNA]</scope>
    <source>
        <strain evidence="3 4">CBMB20</strain>
    </source>
</reference>
<organism evidence="3 4">
    <name type="scientific">Methylobacterium oryzae CBMB20</name>
    <dbReference type="NCBI Taxonomy" id="693986"/>
    <lineage>
        <taxon>Bacteria</taxon>
        <taxon>Pseudomonadati</taxon>
        <taxon>Pseudomonadota</taxon>
        <taxon>Alphaproteobacteria</taxon>
        <taxon>Hyphomicrobiales</taxon>
        <taxon>Methylobacteriaceae</taxon>
        <taxon>Methylobacterium</taxon>
    </lineage>
</organism>
<dbReference type="Gene3D" id="1.20.1050.10">
    <property type="match status" value="1"/>
</dbReference>
<dbReference type="GeneID" id="96603112"/>
<name>A0A089Q8Y5_9HYPH</name>
<dbReference type="PROSITE" id="PS50404">
    <property type="entry name" value="GST_NTER"/>
    <property type="match status" value="1"/>
</dbReference>
<dbReference type="SFLD" id="SFLDS00019">
    <property type="entry name" value="Glutathione_Transferase_(cytos"/>
    <property type="match status" value="1"/>
</dbReference>
<proteinExistence type="predicted"/>
<dbReference type="SUPFAM" id="SSF47616">
    <property type="entry name" value="GST C-terminal domain-like"/>
    <property type="match status" value="1"/>
</dbReference>
<dbReference type="AlphaFoldDB" id="A0A089Q8Y5"/>
<dbReference type="HOGENOM" id="CLU_011226_5_3_5"/>
<dbReference type="GO" id="GO:0016034">
    <property type="term" value="F:maleylacetoacetate isomerase activity"/>
    <property type="evidence" value="ECO:0007669"/>
    <property type="project" value="TreeGrafter"/>
</dbReference>
<dbReference type="SFLD" id="SFLDG00358">
    <property type="entry name" value="Main_(cytGST)"/>
    <property type="match status" value="1"/>
</dbReference>
<gene>
    <name evidence="3" type="ORF">MOC_3289</name>
</gene>
<evidence type="ECO:0000259" key="2">
    <source>
        <dbReference type="PROSITE" id="PS50405"/>
    </source>
</evidence>